<dbReference type="InterPro" id="IPR015424">
    <property type="entry name" value="PyrdxlP-dep_Trfase"/>
</dbReference>
<dbReference type="Gene3D" id="3.90.1150.10">
    <property type="entry name" value="Aspartate Aminotransferase, domain 1"/>
    <property type="match status" value="1"/>
</dbReference>
<dbReference type="GO" id="GO:0030170">
    <property type="term" value="F:pyridoxal phosphate binding"/>
    <property type="evidence" value="ECO:0007669"/>
    <property type="project" value="UniProtKB-ARBA"/>
</dbReference>
<comment type="caution">
    <text evidence="6">The sequence shown here is derived from an EMBL/GenBank/DDBJ whole genome shotgun (WGS) entry which is preliminary data.</text>
</comment>
<dbReference type="FunFam" id="3.40.640.10:FF:000089">
    <property type="entry name" value="Aminotransferase, DegT/DnrJ/EryC1/StrS family"/>
    <property type="match status" value="1"/>
</dbReference>
<comment type="similarity">
    <text evidence="2 5">Belongs to the DegT/DnrJ/EryC1 family.</text>
</comment>
<dbReference type="EMBL" id="AYJU01000003">
    <property type="protein sequence ID" value="EST55410.1"/>
    <property type="molecule type" value="Genomic_DNA"/>
</dbReference>
<evidence type="ECO:0000256" key="4">
    <source>
        <dbReference type="PIRSR" id="PIRSR000390-2"/>
    </source>
</evidence>
<dbReference type="PANTHER" id="PTHR30244:SF36">
    <property type="entry name" value="3-OXO-GLUCOSE-6-PHOSPHATE:GLUTAMATE AMINOTRANSFERASE"/>
    <property type="match status" value="1"/>
</dbReference>
<protein>
    <submittedName>
        <fullName evidence="6">Pleiotropic regulatory protein</fullName>
    </submittedName>
</protein>
<feature type="modified residue" description="N6-(pyridoxal phosphate)lysine" evidence="4">
    <location>
        <position position="187"/>
    </location>
</feature>
<dbReference type="RefSeq" id="WP_023555316.1">
    <property type="nucleotide sequence ID" value="NZ_KI629787.1"/>
</dbReference>
<dbReference type="InterPro" id="IPR015421">
    <property type="entry name" value="PyrdxlP-dep_Trfase_major"/>
</dbReference>
<dbReference type="eggNOG" id="COG0399">
    <property type="taxonomic scope" value="Bacteria"/>
</dbReference>
<evidence type="ECO:0000313" key="7">
    <source>
        <dbReference type="Proteomes" id="UP000017973"/>
    </source>
</evidence>
<dbReference type="PANTHER" id="PTHR30244">
    <property type="entry name" value="TRANSAMINASE"/>
    <property type="match status" value="1"/>
</dbReference>
<reference evidence="6 7" key="1">
    <citation type="journal article" date="2014" name="Genome Announc.">
        <title>Draft Genome Sequence of Brevibacillus panacihumi Strain W25, a Halotolerant Hydrocarbon-Degrading Bacterium.</title>
        <authorList>
            <person name="Wang X."/>
            <person name="Jin D."/>
            <person name="Zhou L."/>
            <person name="Wu L."/>
            <person name="An W."/>
            <person name="Chen Y."/>
            <person name="Zhao L."/>
        </authorList>
    </citation>
    <scope>NUCLEOTIDE SEQUENCE [LARGE SCALE GENOMIC DNA]</scope>
    <source>
        <strain evidence="6 7">W25</strain>
    </source>
</reference>
<dbReference type="PATRIC" id="fig|1408254.3.peg.1281"/>
<organism evidence="6 7">
    <name type="scientific">Brevibacillus panacihumi W25</name>
    <dbReference type="NCBI Taxonomy" id="1408254"/>
    <lineage>
        <taxon>Bacteria</taxon>
        <taxon>Bacillati</taxon>
        <taxon>Bacillota</taxon>
        <taxon>Bacilli</taxon>
        <taxon>Bacillales</taxon>
        <taxon>Paenibacillaceae</taxon>
        <taxon>Brevibacillus</taxon>
    </lineage>
</organism>
<evidence type="ECO:0000256" key="1">
    <source>
        <dbReference type="ARBA" id="ARBA00022898"/>
    </source>
</evidence>
<dbReference type="Pfam" id="PF01041">
    <property type="entry name" value="DegT_DnrJ_EryC1"/>
    <property type="match status" value="1"/>
</dbReference>
<gene>
    <name evidence="6" type="ORF">T458_06415</name>
</gene>
<proteinExistence type="inferred from homology"/>
<dbReference type="HOGENOM" id="CLU_033332_7_2_9"/>
<evidence type="ECO:0000256" key="5">
    <source>
        <dbReference type="RuleBase" id="RU004508"/>
    </source>
</evidence>
<dbReference type="SUPFAM" id="SSF53383">
    <property type="entry name" value="PLP-dependent transferases"/>
    <property type="match status" value="1"/>
</dbReference>
<sequence length="368" mass="41344">MNKIPILDLQPEIQFLRDKLNAAFQDVLHSGQFIMGPQVKALEAELADFLGVKHAITLNSGTDALVIGLRALGINEGDEVITTPFTFYATAEAIQHVGARTVFVDINPENFNINTETLEEKITDRTKAIIPVHLFGQAANMTSLLALAQKYKVKIIEDVAQAFGGTYRNKMLGSIGDVGCFSFFPSKNLGAYGDGGLLATNSDEVAEVAKMLRSHGSKRKYYNELVGYNSRLDEIQAAVLRIKLPYIQEWNDKRRQAAAYYSEALRDIRGIQVPQEESYGKHVYHQYTIRITNGKREALKTYLEDQGISSMVYYPTPVHKLPIFEDVHESFPASEQAAAEVLSLPIWPNIQREIQDRIISIIKDFIYR</sequence>
<dbReference type="PIRSF" id="PIRSF000390">
    <property type="entry name" value="PLP_StrS"/>
    <property type="match status" value="1"/>
</dbReference>
<feature type="active site" description="Proton acceptor" evidence="3">
    <location>
        <position position="187"/>
    </location>
</feature>
<accession>V6MBY5</accession>
<dbReference type="Gene3D" id="3.40.640.10">
    <property type="entry name" value="Type I PLP-dependent aspartate aminotransferase-like (Major domain)"/>
    <property type="match status" value="1"/>
</dbReference>
<dbReference type="InterPro" id="IPR015422">
    <property type="entry name" value="PyrdxlP-dep_Trfase_small"/>
</dbReference>
<evidence type="ECO:0000256" key="2">
    <source>
        <dbReference type="ARBA" id="ARBA00037999"/>
    </source>
</evidence>
<evidence type="ECO:0000313" key="6">
    <source>
        <dbReference type="EMBL" id="EST55410.1"/>
    </source>
</evidence>
<dbReference type="GO" id="GO:0000271">
    <property type="term" value="P:polysaccharide biosynthetic process"/>
    <property type="evidence" value="ECO:0007669"/>
    <property type="project" value="TreeGrafter"/>
</dbReference>
<dbReference type="GO" id="GO:0008483">
    <property type="term" value="F:transaminase activity"/>
    <property type="evidence" value="ECO:0007669"/>
    <property type="project" value="TreeGrafter"/>
</dbReference>
<dbReference type="OrthoDB" id="9810913at2"/>
<dbReference type="Proteomes" id="UP000017973">
    <property type="component" value="Unassembled WGS sequence"/>
</dbReference>
<dbReference type="STRING" id="1408254.T458_06415"/>
<dbReference type="AlphaFoldDB" id="V6MBY5"/>
<evidence type="ECO:0000256" key="3">
    <source>
        <dbReference type="PIRSR" id="PIRSR000390-1"/>
    </source>
</evidence>
<keyword evidence="1 4" id="KW-0663">Pyridoxal phosphate</keyword>
<dbReference type="CDD" id="cd00616">
    <property type="entry name" value="AHBA_syn"/>
    <property type="match status" value="1"/>
</dbReference>
<name>V6MBY5_9BACL</name>
<keyword evidence="7" id="KW-1185">Reference proteome</keyword>
<dbReference type="InterPro" id="IPR000653">
    <property type="entry name" value="DegT/StrS_aminotransferase"/>
</dbReference>